<reference evidence="3 4" key="1">
    <citation type="submission" date="2019-11" db="EMBL/GenBank/DDBJ databases">
        <title>Comparative genomics of hydrocarbon-degrading Desulfosarcina strains.</title>
        <authorList>
            <person name="Watanabe M."/>
            <person name="Kojima H."/>
            <person name="Fukui M."/>
        </authorList>
    </citation>
    <scope>NUCLEOTIDE SEQUENCE [LARGE SCALE GENOMIC DNA]</scope>
    <source>
        <strain evidence="3 4">PP31</strain>
    </source>
</reference>
<keyword evidence="1" id="KW-1133">Transmembrane helix</keyword>
<dbReference type="CDD" id="cd06971">
    <property type="entry name" value="PgpA"/>
    <property type="match status" value="1"/>
</dbReference>
<dbReference type="Proteomes" id="UP000427769">
    <property type="component" value="Chromosome"/>
</dbReference>
<proteinExistence type="predicted"/>
<keyword evidence="4" id="KW-1185">Reference proteome</keyword>
<dbReference type="GO" id="GO:0008962">
    <property type="term" value="F:phosphatidylglycerophosphatase activity"/>
    <property type="evidence" value="ECO:0007669"/>
    <property type="project" value="InterPro"/>
</dbReference>
<dbReference type="KEGG" id="dwd:DSCW_06750"/>
<evidence type="ECO:0000313" key="4">
    <source>
        <dbReference type="Proteomes" id="UP000427769"/>
    </source>
</evidence>
<dbReference type="PIRSF" id="PIRSF006162">
    <property type="entry name" value="PgpA"/>
    <property type="match status" value="1"/>
</dbReference>
<keyword evidence="1" id="KW-0472">Membrane</keyword>
<dbReference type="UniPathway" id="UPA00084">
    <property type="reaction ID" value="UER00504"/>
</dbReference>
<feature type="domain" description="YutG/PgpA" evidence="2">
    <location>
        <begin position="12"/>
        <end position="149"/>
    </location>
</feature>
<dbReference type="SUPFAM" id="SSF101307">
    <property type="entry name" value="YutG-like"/>
    <property type="match status" value="1"/>
</dbReference>
<evidence type="ECO:0000256" key="1">
    <source>
        <dbReference type="SAM" id="Phobius"/>
    </source>
</evidence>
<dbReference type="AlphaFoldDB" id="A0A5K7YXB3"/>
<feature type="transmembrane region" description="Helical" evidence="1">
    <location>
        <begin position="127"/>
        <end position="146"/>
    </location>
</feature>
<evidence type="ECO:0000259" key="2">
    <source>
        <dbReference type="Pfam" id="PF04608"/>
    </source>
</evidence>
<dbReference type="EMBL" id="AP021875">
    <property type="protein sequence ID" value="BBO73258.1"/>
    <property type="molecule type" value="Genomic_DNA"/>
</dbReference>
<dbReference type="GO" id="GO:0006655">
    <property type="term" value="P:phosphatidylglycerol biosynthetic process"/>
    <property type="evidence" value="ECO:0007669"/>
    <property type="project" value="UniProtKB-UniPathway"/>
</dbReference>
<dbReference type="Gene3D" id="1.10.3760.10">
    <property type="entry name" value="PgpA-like"/>
    <property type="match status" value="1"/>
</dbReference>
<dbReference type="Pfam" id="PF04608">
    <property type="entry name" value="PgpA"/>
    <property type="match status" value="1"/>
</dbReference>
<keyword evidence="1" id="KW-0812">Transmembrane</keyword>
<dbReference type="InterPro" id="IPR036681">
    <property type="entry name" value="PgpA-like_sf"/>
</dbReference>
<feature type="transmembrane region" description="Helical" evidence="1">
    <location>
        <begin position="39"/>
        <end position="62"/>
    </location>
</feature>
<feature type="transmembrane region" description="Helical" evidence="1">
    <location>
        <begin position="83"/>
        <end position="107"/>
    </location>
</feature>
<name>A0A5K7YXB3_9BACT</name>
<accession>A0A5K7YXB3</accession>
<dbReference type="PANTHER" id="PTHR36305">
    <property type="entry name" value="PHOSPHATIDYLGLYCEROPHOSPHATASE A"/>
    <property type="match status" value="1"/>
</dbReference>
<evidence type="ECO:0000313" key="3">
    <source>
        <dbReference type="EMBL" id="BBO73258.1"/>
    </source>
</evidence>
<sequence>MSAINEKTIVFAATWGLIGFSPVAPGTIGSIAALPLCLLISALGIAWGAIFLLGLILFSVWIAHGAEKIVGQRDPGLVVIDEVCGMAVTLFAFPFIPVFVIVGFALFRVFDILKPFPIRWFDKNVKGGLGIILDDIIAGIFANLVLRCIF</sequence>
<organism evidence="3 4">
    <name type="scientific">Desulfosarcina widdelii</name>
    <dbReference type="NCBI Taxonomy" id="947919"/>
    <lineage>
        <taxon>Bacteria</taxon>
        <taxon>Pseudomonadati</taxon>
        <taxon>Thermodesulfobacteriota</taxon>
        <taxon>Desulfobacteria</taxon>
        <taxon>Desulfobacterales</taxon>
        <taxon>Desulfosarcinaceae</taxon>
        <taxon>Desulfosarcina</taxon>
    </lineage>
</organism>
<dbReference type="InterPro" id="IPR026037">
    <property type="entry name" value="PgpA"/>
</dbReference>
<gene>
    <name evidence="3" type="primary">pgpA</name>
    <name evidence="3" type="ORF">DSCW_06750</name>
</gene>
<dbReference type="PANTHER" id="PTHR36305:SF1">
    <property type="entry name" value="PHOSPHATIDYLGLYCEROPHOSPHATASE A"/>
    <property type="match status" value="1"/>
</dbReference>
<dbReference type="InterPro" id="IPR007686">
    <property type="entry name" value="YutG/PgpA"/>
</dbReference>
<protein>
    <submittedName>
        <fullName evidence="3">Phosphatidylglycerophosphatase A</fullName>
    </submittedName>
</protein>